<dbReference type="Pfam" id="PF16107">
    <property type="entry name" value="DUF4825"/>
    <property type="match status" value="1"/>
</dbReference>
<accession>A0A7R7ID83</accession>
<feature type="transmembrane region" description="Helical" evidence="1">
    <location>
        <begin position="65"/>
        <end position="84"/>
    </location>
</feature>
<dbReference type="AlphaFoldDB" id="A0A7R7ID83"/>
<dbReference type="Proteomes" id="UP000595897">
    <property type="component" value="Chromosome"/>
</dbReference>
<name>A0A7R7ID83_9FIRM</name>
<evidence type="ECO:0000313" key="3">
    <source>
        <dbReference type="EMBL" id="BCN30769.1"/>
    </source>
</evidence>
<evidence type="ECO:0000259" key="2">
    <source>
        <dbReference type="Pfam" id="PF16107"/>
    </source>
</evidence>
<reference evidence="3 4" key="1">
    <citation type="submission" date="2020-11" db="EMBL/GenBank/DDBJ databases">
        <title>Draft genome sequencing of a Lachnospiraceae strain isolated from anoxic soil subjected to BSD treatment.</title>
        <authorList>
            <person name="Uek A."/>
            <person name="Tonouchi A."/>
        </authorList>
    </citation>
    <scope>NUCLEOTIDE SEQUENCE [LARGE SCALE GENOMIC DNA]</scope>
    <source>
        <strain evidence="3 4">TB5</strain>
    </source>
</reference>
<keyword evidence="4" id="KW-1185">Reference proteome</keyword>
<sequence>MVKDMELSCDESVIREAKEDIRTEYSRTLLNVSMQQSGLLLPIAFGDSNTKTRIKNILNFRKPKMYISIAGCIILIVASVTLLTTEKYKETNDSSTKQLKHYEKVNTAEVTNMLQELVNYRTPYIGDNSKISALLNALEVPENLEYDHMELQTKKEPYELTVYYQLNKGVTLTAKAKDTLVLNAILLFSTVENMDVCRFHITTTEENYNLVYDRTDVENALGKLYPRTAHMNDMYALKDIITDYVQYLKLDDSISKAILEFNKDSYKPGEFCTEAHYLMSVEKNENTVTAYTMILYQEYGYEDGEFKDVSGCSMPVANHFHKKRFW</sequence>
<feature type="domain" description="DUF4825" evidence="2">
    <location>
        <begin position="117"/>
        <end position="208"/>
    </location>
</feature>
<gene>
    <name evidence="3" type="ORF">bsdtb5_20640</name>
</gene>
<protein>
    <recommendedName>
        <fullName evidence="2">DUF4825 domain-containing protein</fullName>
    </recommendedName>
</protein>
<organism evidence="3 4">
    <name type="scientific">Anaeromicropila herbilytica</name>
    <dbReference type="NCBI Taxonomy" id="2785025"/>
    <lineage>
        <taxon>Bacteria</taxon>
        <taxon>Bacillati</taxon>
        <taxon>Bacillota</taxon>
        <taxon>Clostridia</taxon>
        <taxon>Lachnospirales</taxon>
        <taxon>Lachnospiraceae</taxon>
        <taxon>Anaeromicropila</taxon>
    </lineage>
</organism>
<evidence type="ECO:0000313" key="4">
    <source>
        <dbReference type="Proteomes" id="UP000595897"/>
    </source>
</evidence>
<dbReference type="InterPro" id="IPR032250">
    <property type="entry name" value="DUF4825"/>
</dbReference>
<keyword evidence="1" id="KW-0472">Membrane</keyword>
<keyword evidence="1" id="KW-0812">Transmembrane</keyword>
<dbReference type="KEGG" id="ahb:bsdtb5_20640"/>
<keyword evidence="1" id="KW-1133">Transmembrane helix</keyword>
<evidence type="ECO:0000256" key="1">
    <source>
        <dbReference type="SAM" id="Phobius"/>
    </source>
</evidence>
<dbReference type="RefSeq" id="WP_271715964.1">
    <property type="nucleotide sequence ID" value="NZ_AP024169.1"/>
</dbReference>
<dbReference type="EMBL" id="AP024169">
    <property type="protein sequence ID" value="BCN30769.1"/>
    <property type="molecule type" value="Genomic_DNA"/>
</dbReference>
<proteinExistence type="predicted"/>